<evidence type="ECO:0000256" key="1">
    <source>
        <dbReference type="ARBA" id="ARBA00023125"/>
    </source>
</evidence>
<dbReference type="InterPro" id="IPR010982">
    <property type="entry name" value="Lambda_DNA-bd_dom_sf"/>
</dbReference>
<feature type="domain" description="HTH cro/C1-type" evidence="2">
    <location>
        <begin position="8"/>
        <end position="62"/>
    </location>
</feature>
<name>A0ABN8U8L3_9BACL</name>
<sequence>MMTLGEKLVRLREEKGLSQYEVANRLGIKRPRYNSWEQNIAKPRLEMLKKLAEFYDVKPEYLLGYEPAESATIPEWANAKDKRDFKKMLEEDTGLMFDGVPIEDEDREKVMQVLEVLFWDAKKRSKEKFTNKRYKKKSDENR</sequence>
<dbReference type="RefSeq" id="WP_249725439.1">
    <property type="nucleotide sequence ID" value="NZ_AP031286.1"/>
</dbReference>
<keyword evidence="4" id="KW-1185">Reference proteome</keyword>
<evidence type="ECO:0000313" key="4">
    <source>
        <dbReference type="Proteomes" id="UP001154322"/>
    </source>
</evidence>
<dbReference type="PANTHER" id="PTHR46558">
    <property type="entry name" value="TRACRIPTIONAL REGULATORY PROTEIN-RELATED-RELATED"/>
    <property type="match status" value="1"/>
</dbReference>
<protein>
    <submittedName>
        <fullName evidence="3">Helix-turn-helix domain-containing protein</fullName>
    </submittedName>
</protein>
<dbReference type="SMART" id="SM00530">
    <property type="entry name" value="HTH_XRE"/>
    <property type="match status" value="1"/>
</dbReference>
<dbReference type="SUPFAM" id="SSF47413">
    <property type="entry name" value="lambda repressor-like DNA-binding domains"/>
    <property type="match status" value="1"/>
</dbReference>
<organism evidence="3 4">
    <name type="scientific">Paenibacillus melissococcoides</name>
    <dbReference type="NCBI Taxonomy" id="2912268"/>
    <lineage>
        <taxon>Bacteria</taxon>
        <taxon>Bacillati</taxon>
        <taxon>Bacillota</taxon>
        <taxon>Bacilli</taxon>
        <taxon>Bacillales</taxon>
        <taxon>Paenibacillaceae</taxon>
        <taxon>Paenibacillus</taxon>
    </lineage>
</organism>
<dbReference type="PANTHER" id="PTHR46558:SF11">
    <property type="entry name" value="HTH-TYPE TRANSCRIPTIONAL REGULATOR XRE"/>
    <property type="match status" value="1"/>
</dbReference>
<dbReference type="Gene3D" id="1.10.260.40">
    <property type="entry name" value="lambda repressor-like DNA-binding domains"/>
    <property type="match status" value="1"/>
</dbReference>
<keyword evidence="1" id="KW-0238">DNA-binding</keyword>
<dbReference type="Proteomes" id="UP001154322">
    <property type="component" value="Unassembled WGS sequence"/>
</dbReference>
<dbReference type="GeneID" id="94489805"/>
<proteinExistence type="predicted"/>
<dbReference type="PROSITE" id="PS50943">
    <property type="entry name" value="HTH_CROC1"/>
    <property type="match status" value="1"/>
</dbReference>
<gene>
    <name evidence="3" type="ORF">WJ0W_004731</name>
</gene>
<reference evidence="3" key="1">
    <citation type="submission" date="2022-06" db="EMBL/GenBank/DDBJ databases">
        <authorList>
            <person name="Dietemann V."/>
            <person name="Ory F."/>
            <person name="Dainat B."/>
            <person name="Oberhansli S."/>
        </authorList>
    </citation>
    <scope>NUCLEOTIDE SEQUENCE</scope>
    <source>
        <strain evidence="3">Ena-SAMPLE-TAB-26-04-2022-14:26:32:270-5432</strain>
    </source>
</reference>
<accession>A0ABN8U8L3</accession>
<dbReference type="EMBL" id="CALYLO010000007">
    <property type="protein sequence ID" value="CAH8247496.1"/>
    <property type="molecule type" value="Genomic_DNA"/>
</dbReference>
<evidence type="ECO:0000313" key="3">
    <source>
        <dbReference type="EMBL" id="CAH8247496.1"/>
    </source>
</evidence>
<comment type="caution">
    <text evidence="3">The sequence shown here is derived from an EMBL/GenBank/DDBJ whole genome shotgun (WGS) entry which is preliminary data.</text>
</comment>
<dbReference type="CDD" id="cd00093">
    <property type="entry name" value="HTH_XRE"/>
    <property type="match status" value="1"/>
</dbReference>
<dbReference type="Pfam" id="PF01381">
    <property type="entry name" value="HTH_3"/>
    <property type="match status" value="1"/>
</dbReference>
<evidence type="ECO:0000259" key="2">
    <source>
        <dbReference type="PROSITE" id="PS50943"/>
    </source>
</evidence>
<dbReference type="InterPro" id="IPR001387">
    <property type="entry name" value="Cro/C1-type_HTH"/>
</dbReference>